<protein>
    <submittedName>
        <fullName evidence="1">Uncharacterized protein</fullName>
    </submittedName>
</protein>
<evidence type="ECO:0000313" key="2">
    <source>
        <dbReference type="Proteomes" id="UP000241426"/>
    </source>
</evidence>
<dbReference type="RefSeq" id="WP_107289175.1">
    <property type="nucleotide sequence ID" value="NZ_PYNF01000003.1"/>
</dbReference>
<dbReference type="Proteomes" id="UP000241426">
    <property type="component" value="Unassembled WGS sequence"/>
</dbReference>
<proteinExistence type="predicted"/>
<sequence>MSASELNDSDLHINLDCSLNRNFKFNGTELYIDVDNFSKNPEILKKLISDVTLLYVPKDEYPHNYWYEYSDLCEKELSKDIRKAMQLHKLGYFESTKDAFIEIYNERADSDIVEHFEDYARVEHDTSLTADIEKLFFIEDKEELYDLIFAAIVQRYRVLDNSTVIDIISPREKIEFSYVAVNKDTDALDTTTQSSSLYCDCADEALEQLFKLAKLSSLHFAEALKESDLFGQNEQLKLDTVNKFLSIKAGDFSENELILKSSNDMIDIIDNASFGGTPLLFGFVAAKDIIEAKLGEQYTLSGSVNIGLIDFSNGSGYITGAKECTITFNPENIIMRSDAHISVDQIFGLCRDQMYIKPID</sequence>
<dbReference type="EMBL" id="PYNF01000003">
    <property type="protein sequence ID" value="PSV00545.1"/>
    <property type="molecule type" value="Genomic_DNA"/>
</dbReference>
<comment type="caution">
    <text evidence="1">The sequence shown here is derived from an EMBL/GenBank/DDBJ whole genome shotgun (WGS) entry which is preliminary data.</text>
</comment>
<evidence type="ECO:0000313" key="1">
    <source>
        <dbReference type="EMBL" id="PSV00545.1"/>
    </source>
</evidence>
<gene>
    <name evidence="1" type="ORF">C9J27_05265</name>
</gene>
<dbReference type="AlphaFoldDB" id="A0A2T3KLF3"/>
<accession>A0A2T3KLF3</accession>
<name>A0A2T3KLF3_9GAMM</name>
<reference evidence="1 2" key="1">
    <citation type="submission" date="2018-01" db="EMBL/GenBank/DDBJ databases">
        <title>Whole genome sequencing of Histamine producing bacteria.</title>
        <authorList>
            <person name="Butler K."/>
        </authorList>
    </citation>
    <scope>NUCLEOTIDE SEQUENCE [LARGE SCALE GENOMIC DNA]</scope>
    <source>
        <strain evidence="1 2">FS-7.2</strain>
    </source>
</reference>
<organism evidence="1 2">
    <name type="scientific">Photobacterium kishitanii</name>
    <dbReference type="NCBI Taxonomy" id="318456"/>
    <lineage>
        <taxon>Bacteria</taxon>
        <taxon>Pseudomonadati</taxon>
        <taxon>Pseudomonadota</taxon>
        <taxon>Gammaproteobacteria</taxon>
        <taxon>Vibrionales</taxon>
        <taxon>Vibrionaceae</taxon>
        <taxon>Photobacterium</taxon>
    </lineage>
</organism>